<dbReference type="InterPro" id="IPR023353">
    <property type="entry name" value="LemA-like_dom_sf"/>
</dbReference>
<dbReference type="AlphaFoldDB" id="A0A064CFM3"/>
<gene>
    <name evidence="6" type="ORF">Y900_001100</name>
</gene>
<evidence type="ECO:0000256" key="1">
    <source>
        <dbReference type="ARBA" id="ARBA00004167"/>
    </source>
</evidence>
<evidence type="ECO:0000313" key="7">
    <source>
        <dbReference type="Proteomes" id="UP000022835"/>
    </source>
</evidence>
<dbReference type="EMBL" id="JALN02000001">
    <property type="protein sequence ID" value="KDE97562.1"/>
    <property type="molecule type" value="Genomic_DNA"/>
</dbReference>
<sequence length="113" mass="12106">MKWAGRVIWLSIAALLIVIGLPWPLAFTGSLVQTVQSFAAHEKAILDHVADGRTALASATTGKSVVQRNSAEKEFGSAVGQVLAVNRLITTIPTMFVAPMAGVSQREFYQVPK</sequence>
<dbReference type="GO" id="GO:0016020">
    <property type="term" value="C:membrane"/>
    <property type="evidence" value="ECO:0007669"/>
    <property type="project" value="UniProtKB-SubCell"/>
</dbReference>
<keyword evidence="5" id="KW-0472">Membrane</keyword>
<comment type="subcellular location">
    <subcellularLocation>
        <location evidence="1">Membrane</location>
        <topology evidence="1">Single-pass membrane protein</topology>
    </subcellularLocation>
</comment>
<dbReference type="InterPro" id="IPR007156">
    <property type="entry name" value="MamQ_LemA"/>
</dbReference>
<evidence type="ECO:0000256" key="3">
    <source>
        <dbReference type="ARBA" id="ARBA00022692"/>
    </source>
</evidence>
<proteinExistence type="inferred from homology"/>
<dbReference type="OrthoDB" id="9804152at2"/>
<evidence type="ECO:0000256" key="2">
    <source>
        <dbReference type="ARBA" id="ARBA00008854"/>
    </source>
</evidence>
<comment type="similarity">
    <text evidence="2">Belongs to the LemA family.</text>
</comment>
<dbReference type="Gene3D" id="1.20.1440.20">
    <property type="entry name" value="LemA-like domain"/>
    <property type="match status" value="1"/>
</dbReference>
<accession>A0A064CFM3</accession>
<evidence type="ECO:0000256" key="4">
    <source>
        <dbReference type="ARBA" id="ARBA00022989"/>
    </source>
</evidence>
<dbReference type="SUPFAM" id="SSF140478">
    <property type="entry name" value="LemA-like"/>
    <property type="match status" value="1"/>
</dbReference>
<dbReference type="Pfam" id="PF04011">
    <property type="entry name" value="LemA"/>
    <property type="match status" value="1"/>
</dbReference>
<dbReference type="Proteomes" id="UP000022835">
    <property type="component" value="Unassembled WGS sequence"/>
</dbReference>
<keyword evidence="4" id="KW-1133">Transmembrane helix</keyword>
<name>A0A064CFM3_9MYCO</name>
<keyword evidence="3" id="KW-0812">Transmembrane</keyword>
<dbReference type="RefSeq" id="WP_051659814.1">
    <property type="nucleotide sequence ID" value="NZ_JALN02000001.1"/>
</dbReference>
<protein>
    <submittedName>
        <fullName evidence="6">Uncharacterized protein</fullName>
    </submittedName>
</protein>
<evidence type="ECO:0000256" key="5">
    <source>
        <dbReference type="ARBA" id="ARBA00023136"/>
    </source>
</evidence>
<keyword evidence="7" id="KW-1185">Reference proteome</keyword>
<dbReference type="STRING" id="1440774.Y900_001100"/>
<organism evidence="6 7">
    <name type="scientific">Mycolicibacterium aromaticivorans JS19b1 = JCM 16368</name>
    <dbReference type="NCBI Taxonomy" id="1440774"/>
    <lineage>
        <taxon>Bacteria</taxon>
        <taxon>Bacillati</taxon>
        <taxon>Actinomycetota</taxon>
        <taxon>Actinomycetes</taxon>
        <taxon>Mycobacteriales</taxon>
        <taxon>Mycobacteriaceae</taxon>
        <taxon>Mycolicibacterium</taxon>
    </lineage>
</organism>
<comment type="caution">
    <text evidence="6">The sequence shown here is derived from an EMBL/GenBank/DDBJ whole genome shotgun (WGS) entry which is preliminary data.</text>
</comment>
<reference evidence="6" key="1">
    <citation type="submission" date="2014-05" db="EMBL/GenBank/DDBJ databases">
        <title>Genome sequence of Mycobacterium aromaticivorans strain JS19b1T (= DSM 45407T).</title>
        <authorList>
            <person name="Kwak Y."/>
            <person name="Park G.-S."/>
            <person name="Li Q.X."/>
            <person name="Lee S.-E."/>
            <person name="Shin J.-H."/>
        </authorList>
    </citation>
    <scope>NUCLEOTIDE SEQUENCE [LARGE SCALE GENOMIC DNA]</scope>
    <source>
        <strain evidence="6">JS19b1</strain>
    </source>
</reference>
<evidence type="ECO:0000313" key="6">
    <source>
        <dbReference type="EMBL" id="KDE97562.1"/>
    </source>
</evidence>